<evidence type="ECO:0000313" key="2">
    <source>
        <dbReference type="EMBL" id="KRG70974.1"/>
    </source>
</evidence>
<keyword evidence="1" id="KW-0472">Membrane</keyword>
<organism evidence="2 3">
    <name type="scientific">Pseudoxanthomonas dokdonensis</name>
    <dbReference type="NCBI Taxonomy" id="344882"/>
    <lineage>
        <taxon>Bacteria</taxon>
        <taxon>Pseudomonadati</taxon>
        <taxon>Pseudomonadota</taxon>
        <taxon>Gammaproteobacteria</taxon>
        <taxon>Lysobacterales</taxon>
        <taxon>Lysobacteraceae</taxon>
        <taxon>Pseudoxanthomonas</taxon>
    </lineage>
</organism>
<keyword evidence="1" id="KW-1133">Transmembrane helix</keyword>
<accession>A0A0R0CY04</accession>
<protein>
    <submittedName>
        <fullName evidence="2">Uncharacterized protein</fullName>
    </submittedName>
</protein>
<dbReference type="PATRIC" id="fig|344882.3.peg.2102"/>
<proteinExistence type="predicted"/>
<dbReference type="AlphaFoldDB" id="A0A0R0CY04"/>
<comment type="caution">
    <text evidence="2">The sequence shown here is derived from an EMBL/GenBank/DDBJ whole genome shotgun (WGS) entry which is preliminary data.</text>
</comment>
<evidence type="ECO:0000313" key="3">
    <source>
        <dbReference type="Proteomes" id="UP000052052"/>
    </source>
</evidence>
<name>A0A0R0CY04_9GAMM</name>
<reference evidence="2 3" key="1">
    <citation type="submission" date="2015-05" db="EMBL/GenBank/DDBJ databases">
        <title>Genome sequencing and analysis of members of genus Stenotrophomonas.</title>
        <authorList>
            <person name="Patil P.P."/>
            <person name="Midha S."/>
            <person name="Patil P.B."/>
        </authorList>
    </citation>
    <scope>NUCLEOTIDE SEQUENCE [LARGE SCALE GENOMIC DNA]</scope>
    <source>
        <strain evidence="2 3">DSM 21858</strain>
    </source>
</reference>
<feature type="transmembrane region" description="Helical" evidence="1">
    <location>
        <begin position="6"/>
        <end position="24"/>
    </location>
</feature>
<dbReference type="RefSeq" id="WP_057657297.1">
    <property type="nucleotide sequence ID" value="NZ_LDJL01000004.1"/>
</dbReference>
<sequence length="84" mass="9094">MELSLALQYAVIVLAALASVLVVWKKQFPRSLRRLRSAIALRLLREQAPAWQRRLGRRIAPPAQSIGAAACGGCDSCGPSRPGK</sequence>
<keyword evidence="1" id="KW-0812">Transmembrane</keyword>
<dbReference type="EMBL" id="LDJL01000004">
    <property type="protein sequence ID" value="KRG70974.1"/>
    <property type="molecule type" value="Genomic_DNA"/>
</dbReference>
<dbReference type="STRING" id="344882.ABB29_03845"/>
<gene>
    <name evidence="2" type="ORF">ABB29_03845</name>
</gene>
<evidence type="ECO:0000256" key="1">
    <source>
        <dbReference type="SAM" id="Phobius"/>
    </source>
</evidence>
<dbReference type="InterPro" id="IPR046494">
    <property type="entry name" value="DUF6587"/>
</dbReference>
<dbReference type="Pfam" id="PF20228">
    <property type="entry name" value="DUF6587"/>
    <property type="match status" value="1"/>
</dbReference>
<dbReference type="Proteomes" id="UP000052052">
    <property type="component" value="Unassembled WGS sequence"/>
</dbReference>
<keyword evidence="3" id="KW-1185">Reference proteome</keyword>